<feature type="compositionally biased region" description="Basic residues" evidence="1">
    <location>
        <begin position="71"/>
        <end position="82"/>
    </location>
</feature>
<sequence>MIARLGFLVAASVAAFTVKQLNVKATKSSDSSAKPSENGEASFEQHQVKEDDKQHFTYSDDSFKEKDASGRRRRRRRRGQID</sequence>
<dbReference type="AlphaFoldDB" id="A0A6N2MRG0"/>
<feature type="region of interest" description="Disordered" evidence="1">
    <location>
        <begin position="24"/>
        <end position="82"/>
    </location>
</feature>
<accession>A0A6N2MRG0</accession>
<feature type="compositionally biased region" description="Basic and acidic residues" evidence="1">
    <location>
        <begin position="46"/>
        <end position="55"/>
    </location>
</feature>
<protein>
    <submittedName>
        <fullName evidence="3">Uncharacterized protein</fullName>
    </submittedName>
</protein>
<gene>
    <name evidence="3" type="ORF">SVIM_LOCUS410576</name>
</gene>
<name>A0A6N2MRG0_SALVM</name>
<evidence type="ECO:0000313" key="3">
    <source>
        <dbReference type="EMBL" id="VFU56888.1"/>
    </source>
</evidence>
<reference evidence="3" key="1">
    <citation type="submission" date="2019-03" db="EMBL/GenBank/DDBJ databases">
        <authorList>
            <person name="Mank J."/>
            <person name="Almeida P."/>
        </authorList>
    </citation>
    <scope>NUCLEOTIDE SEQUENCE</scope>
    <source>
        <strain evidence="3">78183</strain>
    </source>
</reference>
<feature type="compositionally biased region" description="Polar residues" evidence="1">
    <location>
        <begin position="24"/>
        <end position="35"/>
    </location>
</feature>
<feature type="chain" id="PRO_5027011642" evidence="2">
    <location>
        <begin position="16"/>
        <end position="82"/>
    </location>
</feature>
<keyword evidence="2" id="KW-0732">Signal</keyword>
<dbReference type="EMBL" id="CAADRP010001930">
    <property type="protein sequence ID" value="VFU56888.1"/>
    <property type="molecule type" value="Genomic_DNA"/>
</dbReference>
<organism evidence="3">
    <name type="scientific">Salix viminalis</name>
    <name type="common">Common osier</name>
    <name type="synonym">Basket willow</name>
    <dbReference type="NCBI Taxonomy" id="40686"/>
    <lineage>
        <taxon>Eukaryota</taxon>
        <taxon>Viridiplantae</taxon>
        <taxon>Streptophyta</taxon>
        <taxon>Embryophyta</taxon>
        <taxon>Tracheophyta</taxon>
        <taxon>Spermatophyta</taxon>
        <taxon>Magnoliopsida</taxon>
        <taxon>eudicotyledons</taxon>
        <taxon>Gunneridae</taxon>
        <taxon>Pentapetalae</taxon>
        <taxon>rosids</taxon>
        <taxon>fabids</taxon>
        <taxon>Malpighiales</taxon>
        <taxon>Salicaceae</taxon>
        <taxon>Saliceae</taxon>
        <taxon>Salix</taxon>
    </lineage>
</organism>
<evidence type="ECO:0000256" key="1">
    <source>
        <dbReference type="SAM" id="MobiDB-lite"/>
    </source>
</evidence>
<evidence type="ECO:0000256" key="2">
    <source>
        <dbReference type="SAM" id="SignalP"/>
    </source>
</evidence>
<feature type="compositionally biased region" description="Basic and acidic residues" evidence="1">
    <location>
        <begin position="61"/>
        <end position="70"/>
    </location>
</feature>
<feature type="signal peptide" evidence="2">
    <location>
        <begin position="1"/>
        <end position="15"/>
    </location>
</feature>
<proteinExistence type="predicted"/>